<dbReference type="GO" id="GO:0004722">
    <property type="term" value="F:protein serine/threonine phosphatase activity"/>
    <property type="evidence" value="ECO:0007669"/>
    <property type="project" value="UniProtKB-EC"/>
</dbReference>
<dbReference type="AlphaFoldDB" id="A0A090L9D6"/>
<evidence type="ECO:0000256" key="1">
    <source>
        <dbReference type="ARBA" id="ARBA00001936"/>
    </source>
</evidence>
<evidence type="ECO:0000313" key="11">
    <source>
        <dbReference type="EMBL" id="CEF64718.1"/>
    </source>
</evidence>
<dbReference type="SMART" id="SM00156">
    <property type="entry name" value="PP2Ac"/>
    <property type="match status" value="1"/>
</dbReference>
<feature type="compositionally biased region" description="Low complexity" evidence="9">
    <location>
        <begin position="91"/>
        <end position="116"/>
    </location>
</feature>
<keyword evidence="12" id="KW-1185">Reference proteome</keyword>
<dbReference type="CTD" id="36377083"/>
<evidence type="ECO:0000256" key="5">
    <source>
        <dbReference type="ARBA" id="ARBA00023211"/>
    </source>
</evidence>
<accession>A0A090L9D6</accession>
<keyword evidence="3 8" id="KW-0378">Hydrolase</keyword>
<dbReference type="PANTHER" id="PTHR11668">
    <property type="entry name" value="SERINE/THREONINE PROTEIN PHOSPHATASE"/>
    <property type="match status" value="1"/>
</dbReference>
<protein>
    <recommendedName>
        <fullName evidence="8">Serine/threonine-protein phosphatase</fullName>
        <ecNumber evidence="8">3.1.3.16</ecNumber>
    </recommendedName>
</protein>
<dbReference type="CDD" id="cd00144">
    <property type="entry name" value="MPP_PPP_family"/>
    <property type="match status" value="1"/>
</dbReference>
<keyword evidence="5" id="KW-0464">Manganese</keyword>
<dbReference type="GO" id="GO:0046872">
    <property type="term" value="F:metal ion binding"/>
    <property type="evidence" value="ECO:0007669"/>
    <property type="project" value="UniProtKB-KW"/>
</dbReference>
<proteinExistence type="inferred from homology"/>
<evidence type="ECO:0000313" key="13">
    <source>
        <dbReference type="WBParaSite" id="SRAE_1000297100.1"/>
    </source>
</evidence>
<dbReference type="GO" id="GO:0005634">
    <property type="term" value="C:nucleus"/>
    <property type="evidence" value="ECO:0007669"/>
    <property type="project" value="TreeGrafter"/>
</dbReference>
<dbReference type="GeneID" id="36377083"/>
<dbReference type="Gene3D" id="3.60.21.10">
    <property type="match status" value="1"/>
</dbReference>
<evidence type="ECO:0000256" key="2">
    <source>
        <dbReference type="ARBA" id="ARBA00022723"/>
    </source>
</evidence>
<sequence>MGNGKIIKGRTKRKEQSADSGTFSLLSSLQNKNNKVKLKKKRHSSNVFKKIANSLTLTRQKGSNLEYLDDLSTNSDTTSLQSKLDDDESKSQSTSSKENSGLVKRNTNGISNMNINKNKNNQLTSECYMIGNSLEYKKQMKKFIIKLGPCGCETLSQNKCLSMIFKLIVVIEKHFNLGNMFNFDSAFSKLFPTTRIQSIVHKAAAIFKSESLLLELSTTKQDIIVVSDIHGSILDLIKVLNDNGLPGVKTYLFLGNYVDKGTEDIVVVTLLLLLKINYPKKVYLLRGNHEFLDQNSKECFPIRCKNLFGSFNVYRIFNYGFEFLPLAAIIDNDILCVHGGVSQWIQSRNSINILSRPLNKNKDIVSRMIITDLVWADTYREDYGSSNSLGFTISKRGIGFAFNEFGLKNILEKLKVSRLIRGHQPLEEGFKVEYDNLCYTIHLRNPFEYYNSYGSYCILKGIKNVPDTELTLKSFTRIELKKYSLITQIPTLATAANMCRHLISELKEVLDASKFKEQQNAEIACNHCSDMSLYLKNLTNKKRNFVVHDQIKELITNDRELKKKNKIYQIFQTHLKNINHIPIERFPLFLDMIYDRQIRDSQLISSEDLELINKVKNDLKMVNLQLNKITSFNYNNLPFQEYNSKIDIDKLHELKCEIRRLELNF</sequence>
<dbReference type="InterPro" id="IPR050341">
    <property type="entry name" value="PP1_catalytic_subunit"/>
</dbReference>
<evidence type="ECO:0000259" key="10">
    <source>
        <dbReference type="PROSITE" id="PS00125"/>
    </source>
</evidence>
<dbReference type="RefSeq" id="XP_024503919.1">
    <property type="nucleotide sequence ID" value="XM_024650109.1"/>
</dbReference>
<evidence type="ECO:0000313" key="12">
    <source>
        <dbReference type="Proteomes" id="UP000035682"/>
    </source>
</evidence>
<organism evidence="11">
    <name type="scientific">Strongyloides ratti</name>
    <name type="common">Parasitic roundworm</name>
    <dbReference type="NCBI Taxonomy" id="34506"/>
    <lineage>
        <taxon>Eukaryota</taxon>
        <taxon>Metazoa</taxon>
        <taxon>Ecdysozoa</taxon>
        <taxon>Nematoda</taxon>
        <taxon>Chromadorea</taxon>
        <taxon>Rhabditida</taxon>
        <taxon>Tylenchina</taxon>
        <taxon>Panagrolaimomorpha</taxon>
        <taxon>Strongyloidoidea</taxon>
        <taxon>Strongyloididae</taxon>
        <taxon>Strongyloides</taxon>
    </lineage>
</organism>
<evidence type="ECO:0000256" key="6">
    <source>
        <dbReference type="ARBA" id="ARBA00047761"/>
    </source>
</evidence>
<keyword evidence="2" id="KW-0479">Metal-binding</keyword>
<reference evidence="11 12" key="1">
    <citation type="submission" date="2014-09" db="EMBL/GenBank/DDBJ databases">
        <authorList>
            <person name="Martin A.A."/>
        </authorList>
    </citation>
    <scope>NUCLEOTIDE SEQUENCE</scope>
    <source>
        <strain evidence="12">ED321</strain>
        <strain evidence="11">ED321 Heterogonic</strain>
    </source>
</reference>
<dbReference type="WormBase" id="SRAE_1000297100">
    <property type="protein sequence ID" value="SRP09988"/>
    <property type="gene ID" value="WBGene00259588"/>
</dbReference>
<comment type="catalytic activity">
    <reaction evidence="6">
        <text>O-phospho-L-seryl-[protein] + H2O = L-seryl-[protein] + phosphate</text>
        <dbReference type="Rhea" id="RHEA:20629"/>
        <dbReference type="Rhea" id="RHEA-COMP:9863"/>
        <dbReference type="Rhea" id="RHEA-COMP:11604"/>
        <dbReference type="ChEBI" id="CHEBI:15377"/>
        <dbReference type="ChEBI" id="CHEBI:29999"/>
        <dbReference type="ChEBI" id="CHEBI:43474"/>
        <dbReference type="ChEBI" id="CHEBI:83421"/>
        <dbReference type="EC" id="3.1.3.16"/>
    </reaction>
</comment>
<dbReference type="Pfam" id="PF00149">
    <property type="entry name" value="Metallophos"/>
    <property type="match status" value="1"/>
</dbReference>
<dbReference type="PRINTS" id="PR00114">
    <property type="entry name" value="STPHPHTASE"/>
</dbReference>
<evidence type="ECO:0000256" key="9">
    <source>
        <dbReference type="SAM" id="MobiDB-lite"/>
    </source>
</evidence>
<evidence type="ECO:0000256" key="8">
    <source>
        <dbReference type="RuleBase" id="RU004273"/>
    </source>
</evidence>
<dbReference type="InterPro" id="IPR006186">
    <property type="entry name" value="Ser/Thr-sp_prot-phosphatase"/>
</dbReference>
<dbReference type="EMBL" id="LN609528">
    <property type="protein sequence ID" value="CEF64718.1"/>
    <property type="molecule type" value="Genomic_DNA"/>
</dbReference>
<dbReference type="SUPFAM" id="SSF56300">
    <property type="entry name" value="Metallo-dependent phosphatases"/>
    <property type="match status" value="1"/>
</dbReference>
<dbReference type="InterPro" id="IPR029052">
    <property type="entry name" value="Metallo-depent_PP-like"/>
</dbReference>
<evidence type="ECO:0000313" key="14">
    <source>
        <dbReference type="WormBase" id="SRAE_1000297100"/>
    </source>
</evidence>
<dbReference type="EC" id="3.1.3.16" evidence="8"/>
<feature type="region of interest" description="Disordered" evidence="9">
    <location>
        <begin position="1"/>
        <end position="20"/>
    </location>
</feature>
<evidence type="ECO:0000256" key="4">
    <source>
        <dbReference type="ARBA" id="ARBA00022912"/>
    </source>
</evidence>
<keyword evidence="4" id="KW-0904">Protein phosphatase</keyword>
<name>A0A090L9D6_STRRB</name>
<comment type="similarity">
    <text evidence="8">Belongs to the PPP phosphatase family.</text>
</comment>
<dbReference type="InterPro" id="IPR004843">
    <property type="entry name" value="Calcineurin-like_PHP"/>
</dbReference>
<comment type="catalytic activity">
    <reaction evidence="7 8">
        <text>O-phospho-L-threonyl-[protein] + H2O = L-threonyl-[protein] + phosphate</text>
        <dbReference type="Rhea" id="RHEA:47004"/>
        <dbReference type="Rhea" id="RHEA-COMP:11060"/>
        <dbReference type="Rhea" id="RHEA-COMP:11605"/>
        <dbReference type="ChEBI" id="CHEBI:15377"/>
        <dbReference type="ChEBI" id="CHEBI:30013"/>
        <dbReference type="ChEBI" id="CHEBI:43474"/>
        <dbReference type="ChEBI" id="CHEBI:61977"/>
        <dbReference type="EC" id="3.1.3.16"/>
    </reaction>
</comment>
<comment type="cofactor">
    <cofactor evidence="1">
        <name>Mn(2+)</name>
        <dbReference type="ChEBI" id="CHEBI:29035"/>
    </cofactor>
</comment>
<dbReference type="PANTHER" id="PTHR11668:SF300">
    <property type="entry name" value="SERINE_THREONINE-PROTEIN PHOSPHATASE"/>
    <property type="match status" value="1"/>
</dbReference>
<evidence type="ECO:0000256" key="3">
    <source>
        <dbReference type="ARBA" id="ARBA00022801"/>
    </source>
</evidence>
<dbReference type="Proteomes" id="UP000035682">
    <property type="component" value="Unplaced"/>
</dbReference>
<gene>
    <name evidence="11 13 14" type="ORF">SRAE_1000297100</name>
</gene>
<dbReference type="WBParaSite" id="SRAE_1000297100.1">
    <property type="protein sequence ID" value="SRAE_1000297100.1"/>
    <property type="gene ID" value="WBGene00259588"/>
</dbReference>
<feature type="region of interest" description="Disordered" evidence="9">
    <location>
        <begin position="74"/>
        <end position="116"/>
    </location>
</feature>
<evidence type="ECO:0000256" key="7">
    <source>
        <dbReference type="ARBA" id="ARBA00048336"/>
    </source>
</evidence>
<dbReference type="OrthoDB" id="5791836at2759"/>
<dbReference type="STRING" id="34506.A0A090L9D6"/>
<dbReference type="PROSITE" id="PS00125">
    <property type="entry name" value="SER_THR_PHOSPHATASE"/>
    <property type="match status" value="1"/>
</dbReference>
<reference evidence="13" key="2">
    <citation type="submission" date="2020-12" db="UniProtKB">
        <authorList>
            <consortium name="WormBaseParasite"/>
        </authorList>
    </citation>
    <scope>IDENTIFICATION</scope>
</reference>
<dbReference type="GO" id="GO:0005737">
    <property type="term" value="C:cytoplasm"/>
    <property type="evidence" value="ECO:0007669"/>
    <property type="project" value="TreeGrafter"/>
</dbReference>
<feature type="domain" description="Serine/threonine specific protein phosphatases" evidence="10">
    <location>
        <begin position="285"/>
        <end position="290"/>
    </location>
</feature>